<dbReference type="PANTHER" id="PTHR31697:SF2">
    <property type="entry name" value="INTEGRATOR COMPLEX SUBUNIT 5"/>
    <property type="match status" value="1"/>
</dbReference>
<dbReference type="InterPro" id="IPR029444">
    <property type="entry name" value="INTS5_C"/>
</dbReference>
<protein>
    <submittedName>
        <fullName evidence="3">Uncharacterized protein</fullName>
    </submittedName>
</protein>
<feature type="domain" description="Integrator complex subunit 5 C-terminal" evidence="2">
    <location>
        <begin position="234"/>
        <end position="328"/>
    </location>
</feature>
<dbReference type="Pfam" id="PF14837">
    <property type="entry name" value="INTS5_N"/>
    <property type="match status" value="1"/>
</dbReference>
<evidence type="ECO:0000259" key="2">
    <source>
        <dbReference type="Pfam" id="PF14838"/>
    </source>
</evidence>
<dbReference type="EMBL" id="JABFTP020000021">
    <property type="protein sequence ID" value="KAL3269330.1"/>
    <property type="molecule type" value="Genomic_DNA"/>
</dbReference>
<dbReference type="AlphaFoldDB" id="A0ABD2MSW3"/>
<comment type="caution">
    <text evidence="3">The sequence shown here is derived from an EMBL/GenBank/DDBJ whole genome shotgun (WGS) entry which is preliminary data.</text>
</comment>
<organism evidence="3 4">
    <name type="scientific">Cryptolaemus montrouzieri</name>
    <dbReference type="NCBI Taxonomy" id="559131"/>
    <lineage>
        <taxon>Eukaryota</taxon>
        <taxon>Metazoa</taxon>
        <taxon>Ecdysozoa</taxon>
        <taxon>Arthropoda</taxon>
        <taxon>Hexapoda</taxon>
        <taxon>Insecta</taxon>
        <taxon>Pterygota</taxon>
        <taxon>Neoptera</taxon>
        <taxon>Endopterygota</taxon>
        <taxon>Coleoptera</taxon>
        <taxon>Polyphaga</taxon>
        <taxon>Cucujiformia</taxon>
        <taxon>Coccinelloidea</taxon>
        <taxon>Coccinellidae</taxon>
        <taxon>Scymninae</taxon>
        <taxon>Scymnini</taxon>
        <taxon>Cryptolaemus</taxon>
    </lineage>
</organism>
<name>A0ABD2MSW3_9CUCU</name>
<dbReference type="InterPro" id="IPR040316">
    <property type="entry name" value="INTS5"/>
</dbReference>
<gene>
    <name evidence="3" type="ORF">HHI36_008402</name>
</gene>
<evidence type="ECO:0000313" key="4">
    <source>
        <dbReference type="Proteomes" id="UP001516400"/>
    </source>
</evidence>
<evidence type="ECO:0000259" key="1">
    <source>
        <dbReference type="Pfam" id="PF14837"/>
    </source>
</evidence>
<dbReference type="Proteomes" id="UP001516400">
    <property type="component" value="Unassembled WGS sequence"/>
</dbReference>
<accession>A0ABD2MSW3</accession>
<keyword evidence="4" id="KW-1185">Reference proteome</keyword>
<feature type="domain" description="Integrator complex subunit 5 N-terminal" evidence="1">
    <location>
        <begin position="14"/>
        <end position="221"/>
    </location>
</feature>
<proteinExistence type="predicted"/>
<reference evidence="3 4" key="1">
    <citation type="journal article" date="2021" name="BMC Biol.">
        <title>Horizontally acquired antibacterial genes associated with adaptive radiation of ladybird beetles.</title>
        <authorList>
            <person name="Li H.S."/>
            <person name="Tang X.F."/>
            <person name="Huang Y.H."/>
            <person name="Xu Z.Y."/>
            <person name="Chen M.L."/>
            <person name="Du X.Y."/>
            <person name="Qiu B.Y."/>
            <person name="Chen P.T."/>
            <person name="Zhang W."/>
            <person name="Slipinski A."/>
            <person name="Escalona H.E."/>
            <person name="Waterhouse R.M."/>
            <person name="Zwick A."/>
            <person name="Pang H."/>
        </authorList>
    </citation>
    <scope>NUCLEOTIDE SEQUENCE [LARGE SCALE GENOMIC DNA]</scope>
    <source>
        <strain evidence="3">SYSU2018</strain>
    </source>
</reference>
<dbReference type="InterPro" id="IPR029445">
    <property type="entry name" value="INTS5_N"/>
</dbReference>
<sequence>MSTQNAHIKPVSRQDLMSDLHNFLSNAQKLEQCNIVELTKVALNLLKMLPSTRYAVFEYFSKIFTLASLRYIEGIENEIKTGQIPVPSETDEAIVSEIHSVLIGLINDIPEAWAPIISTWSLELLGEISTKFAGRAHISSGVLNETLQLWMGCRATRTLVDINTKCLSSLMFSDTEACINALLDTSVKHSPNFDWVVAHVGSCFPNTVITRVLSCGLKDFCKNKSYEQGSDSPKLKSVVGILGHLAGSHANDIRTAILEMFKWSLVPCQVNDPSKQHKKSTVPFILQLSFLSSTLLSSICSDLKEIITTDVIEKIYWFIEDWCRYFGSEES</sequence>
<evidence type="ECO:0000313" key="3">
    <source>
        <dbReference type="EMBL" id="KAL3269330.1"/>
    </source>
</evidence>
<dbReference type="PANTHER" id="PTHR31697">
    <property type="entry name" value="INTEGRATOR COMPLEX SUBUNIT 5"/>
    <property type="match status" value="1"/>
</dbReference>
<dbReference type="Pfam" id="PF14838">
    <property type="entry name" value="INTS5_C"/>
    <property type="match status" value="1"/>
</dbReference>